<dbReference type="AlphaFoldDB" id="A0A916N6F1"/>
<evidence type="ECO:0000313" key="3">
    <source>
        <dbReference type="Proteomes" id="UP000672934"/>
    </source>
</evidence>
<dbReference type="InterPro" id="IPR002514">
    <property type="entry name" value="Transposase_8"/>
</dbReference>
<sequence>MKDNGGGNGWKMKPYPAEYKEWVVEQMKPPLNRSVAELARETGITTVCLRNWRNAAREQGKVVPGNGKQSDKWSSADKFRVVLETAPLSEAELSEYCRRKGIQPEQIRAWRAACEQANAKTPDKPDLAQRREEQAAQKRIRDLERELKRKDAALAETAALLVLRKKAEAIWGRDEED</sequence>
<dbReference type="SUPFAM" id="SSF46689">
    <property type="entry name" value="Homeodomain-like"/>
    <property type="match status" value="1"/>
</dbReference>
<dbReference type="InterPro" id="IPR009057">
    <property type="entry name" value="Homeodomain-like_sf"/>
</dbReference>
<dbReference type="EMBL" id="CAJPUY010000024">
    <property type="protein sequence ID" value="CAG2155308.1"/>
    <property type="molecule type" value="Genomic_DNA"/>
</dbReference>
<keyword evidence="1" id="KW-0175">Coiled coil</keyword>
<protein>
    <submittedName>
        <fullName evidence="2">IS3 family transposase ISPa31</fullName>
    </submittedName>
</protein>
<dbReference type="GO" id="GO:0003677">
    <property type="term" value="F:DNA binding"/>
    <property type="evidence" value="ECO:0007669"/>
    <property type="project" value="InterPro"/>
</dbReference>
<feature type="coiled-coil region" evidence="1">
    <location>
        <begin position="133"/>
        <end position="160"/>
    </location>
</feature>
<dbReference type="Proteomes" id="UP000672934">
    <property type="component" value="Unassembled WGS sequence"/>
</dbReference>
<name>A0A916N6F1_9BURK</name>
<gene>
    <name evidence="2" type="ORF">LMG31506_05369</name>
</gene>
<comment type="caution">
    <text evidence="2">The sequence shown here is derived from an EMBL/GenBank/DDBJ whole genome shotgun (WGS) entry which is preliminary data.</text>
</comment>
<evidence type="ECO:0000313" key="2">
    <source>
        <dbReference type="EMBL" id="CAG2155308.1"/>
    </source>
</evidence>
<dbReference type="Pfam" id="PF01527">
    <property type="entry name" value="HTH_Tnp_1"/>
    <property type="match status" value="1"/>
</dbReference>
<accession>A0A916N6F1</accession>
<proteinExistence type="predicted"/>
<reference evidence="2" key="1">
    <citation type="submission" date="2021-03" db="EMBL/GenBank/DDBJ databases">
        <authorList>
            <person name="Peeters C."/>
        </authorList>
    </citation>
    <scope>NUCLEOTIDE SEQUENCE</scope>
    <source>
        <strain evidence="2">LMG 31506</strain>
    </source>
</reference>
<evidence type="ECO:0000256" key="1">
    <source>
        <dbReference type="SAM" id="Coils"/>
    </source>
</evidence>
<organism evidence="2 3">
    <name type="scientific">Cupriavidus yeoncheonensis</name>
    <dbReference type="NCBI Taxonomy" id="1462994"/>
    <lineage>
        <taxon>Bacteria</taxon>
        <taxon>Pseudomonadati</taxon>
        <taxon>Pseudomonadota</taxon>
        <taxon>Betaproteobacteria</taxon>
        <taxon>Burkholderiales</taxon>
        <taxon>Burkholderiaceae</taxon>
        <taxon>Cupriavidus</taxon>
    </lineage>
</organism>
<dbReference type="GO" id="GO:0004803">
    <property type="term" value="F:transposase activity"/>
    <property type="evidence" value="ECO:0007669"/>
    <property type="project" value="InterPro"/>
</dbReference>
<keyword evidence="3" id="KW-1185">Reference proteome</keyword>
<dbReference type="GO" id="GO:0006313">
    <property type="term" value="P:DNA transposition"/>
    <property type="evidence" value="ECO:0007669"/>
    <property type="project" value="InterPro"/>
</dbReference>